<dbReference type="GO" id="GO:0006355">
    <property type="term" value="P:regulation of DNA-templated transcription"/>
    <property type="evidence" value="ECO:0007669"/>
    <property type="project" value="InterPro"/>
</dbReference>
<accession>A0A1G1WR66</accession>
<evidence type="ECO:0000259" key="4">
    <source>
        <dbReference type="PROSITE" id="PS51063"/>
    </source>
</evidence>
<sequence length="211" mass="24223">MSSEIDKRLNLFFEKYLHQKFAPGQVILHPGEINSIHFLKKGKVSQYSVSEEGQVIFLHIFKEATFFPIMLVLAKSSNSYYFQAGTNVETYSAPKEKVIEFLKNNPEVLWNLVERFSGGINGLLIRLEDLLTKDSYLRLKSVLKFLGIRLGTKDPKTKLTKLDLTHTELSAWLGVNRETVTRQMSRLERDGFITYQGKNLILNPQADNQNP</sequence>
<dbReference type="Gene3D" id="1.10.10.10">
    <property type="entry name" value="Winged helix-like DNA-binding domain superfamily/Winged helix DNA-binding domain"/>
    <property type="match status" value="1"/>
</dbReference>
<evidence type="ECO:0000313" key="5">
    <source>
        <dbReference type="EMBL" id="OGY29687.1"/>
    </source>
</evidence>
<protein>
    <recommendedName>
        <fullName evidence="4">HTH crp-type domain-containing protein</fullName>
    </recommendedName>
</protein>
<dbReference type="SUPFAM" id="SSF46785">
    <property type="entry name" value="Winged helix' DNA-binding domain"/>
    <property type="match status" value="1"/>
</dbReference>
<gene>
    <name evidence="5" type="ORF">A3J50_04470</name>
</gene>
<evidence type="ECO:0000313" key="6">
    <source>
        <dbReference type="Proteomes" id="UP000177821"/>
    </source>
</evidence>
<organism evidence="5 6">
    <name type="scientific">Candidatus Woykebacteria bacterium RIFCSPHIGHO2_02_FULL_43_16b</name>
    <dbReference type="NCBI Taxonomy" id="1802601"/>
    <lineage>
        <taxon>Bacteria</taxon>
        <taxon>Candidatus Woykeibacteriota</taxon>
    </lineage>
</organism>
<evidence type="ECO:0000256" key="2">
    <source>
        <dbReference type="ARBA" id="ARBA00023125"/>
    </source>
</evidence>
<dbReference type="InterPro" id="IPR014710">
    <property type="entry name" value="RmlC-like_jellyroll"/>
</dbReference>
<reference evidence="5 6" key="1">
    <citation type="journal article" date="2016" name="Nat. Commun.">
        <title>Thousands of microbial genomes shed light on interconnected biogeochemical processes in an aquifer system.</title>
        <authorList>
            <person name="Anantharaman K."/>
            <person name="Brown C.T."/>
            <person name="Hug L.A."/>
            <person name="Sharon I."/>
            <person name="Castelle C.J."/>
            <person name="Probst A.J."/>
            <person name="Thomas B.C."/>
            <person name="Singh A."/>
            <person name="Wilkins M.J."/>
            <person name="Karaoz U."/>
            <person name="Brodie E.L."/>
            <person name="Williams K.H."/>
            <person name="Hubbard S.S."/>
            <person name="Banfield J.F."/>
        </authorList>
    </citation>
    <scope>NUCLEOTIDE SEQUENCE [LARGE SCALE GENOMIC DNA]</scope>
</reference>
<dbReference type="CDD" id="cd00038">
    <property type="entry name" value="CAP_ED"/>
    <property type="match status" value="1"/>
</dbReference>
<dbReference type="AlphaFoldDB" id="A0A1G1WR66"/>
<dbReference type="GO" id="GO:0003677">
    <property type="term" value="F:DNA binding"/>
    <property type="evidence" value="ECO:0007669"/>
    <property type="project" value="UniProtKB-KW"/>
</dbReference>
<dbReference type="Pfam" id="PF13545">
    <property type="entry name" value="HTH_Crp_2"/>
    <property type="match status" value="1"/>
</dbReference>
<keyword evidence="1" id="KW-0805">Transcription regulation</keyword>
<dbReference type="PRINTS" id="PR00034">
    <property type="entry name" value="HTHCRP"/>
</dbReference>
<dbReference type="EMBL" id="MHCX01000017">
    <property type="protein sequence ID" value="OGY29687.1"/>
    <property type="molecule type" value="Genomic_DNA"/>
</dbReference>
<dbReference type="InterPro" id="IPR018490">
    <property type="entry name" value="cNMP-bd_dom_sf"/>
</dbReference>
<comment type="caution">
    <text evidence="5">The sequence shown here is derived from an EMBL/GenBank/DDBJ whole genome shotgun (WGS) entry which is preliminary data.</text>
</comment>
<evidence type="ECO:0000256" key="3">
    <source>
        <dbReference type="ARBA" id="ARBA00023163"/>
    </source>
</evidence>
<evidence type="ECO:0000256" key="1">
    <source>
        <dbReference type="ARBA" id="ARBA00023015"/>
    </source>
</evidence>
<keyword evidence="3" id="KW-0804">Transcription</keyword>
<feature type="domain" description="HTH crp-type" evidence="4">
    <location>
        <begin position="133"/>
        <end position="206"/>
    </location>
</feature>
<keyword evidence="2" id="KW-0238">DNA-binding</keyword>
<dbReference type="SUPFAM" id="SSF51206">
    <property type="entry name" value="cAMP-binding domain-like"/>
    <property type="match status" value="1"/>
</dbReference>
<dbReference type="PROSITE" id="PS51063">
    <property type="entry name" value="HTH_CRP_2"/>
    <property type="match status" value="1"/>
</dbReference>
<dbReference type="InterPro" id="IPR000595">
    <property type="entry name" value="cNMP-bd_dom"/>
</dbReference>
<name>A0A1G1WR66_9BACT</name>
<dbReference type="Gene3D" id="2.60.120.10">
    <property type="entry name" value="Jelly Rolls"/>
    <property type="match status" value="1"/>
</dbReference>
<dbReference type="InterPro" id="IPR036388">
    <property type="entry name" value="WH-like_DNA-bd_sf"/>
</dbReference>
<dbReference type="Pfam" id="PF00027">
    <property type="entry name" value="cNMP_binding"/>
    <property type="match status" value="1"/>
</dbReference>
<dbReference type="InterPro" id="IPR036390">
    <property type="entry name" value="WH_DNA-bd_sf"/>
</dbReference>
<dbReference type="SMART" id="SM00419">
    <property type="entry name" value="HTH_CRP"/>
    <property type="match status" value="1"/>
</dbReference>
<proteinExistence type="predicted"/>
<dbReference type="Proteomes" id="UP000177821">
    <property type="component" value="Unassembled WGS sequence"/>
</dbReference>
<dbReference type="InterPro" id="IPR012318">
    <property type="entry name" value="HTH_CRP"/>
</dbReference>